<name>A0AAN9LIB0_CANGL</name>
<dbReference type="SUPFAM" id="SSF81383">
    <property type="entry name" value="F-box domain"/>
    <property type="match status" value="1"/>
</dbReference>
<keyword evidence="3" id="KW-1185">Reference proteome</keyword>
<dbReference type="Pfam" id="PF12937">
    <property type="entry name" value="F-box-like"/>
    <property type="match status" value="1"/>
</dbReference>
<dbReference type="EMBL" id="JAYMYQ010000004">
    <property type="protein sequence ID" value="KAK7336449.1"/>
    <property type="molecule type" value="Genomic_DNA"/>
</dbReference>
<dbReference type="Proteomes" id="UP001367508">
    <property type="component" value="Unassembled WGS sequence"/>
</dbReference>
<dbReference type="PANTHER" id="PTHR31482:SF9">
    <property type="entry name" value="F-BOX PLANT-LIKE PROTEIN"/>
    <property type="match status" value="1"/>
</dbReference>
<dbReference type="InterPro" id="IPR001810">
    <property type="entry name" value="F-box_dom"/>
</dbReference>
<evidence type="ECO:0000313" key="2">
    <source>
        <dbReference type="EMBL" id="KAK7336449.1"/>
    </source>
</evidence>
<dbReference type="InterPro" id="IPR036047">
    <property type="entry name" value="F-box-like_dom_sf"/>
</dbReference>
<proteinExistence type="predicted"/>
<dbReference type="PROSITE" id="PS50181">
    <property type="entry name" value="FBOX"/>
    <property type="match status" value="1"/>
</dbReference>
<feature type="domain" description="F-box" evidence="1">
    <location>
        <begin position="194"/>
        <end position="240"/>
    </location>
</feature>
<protein>
    <recommendedName>
        <fullName evidence="1">F-box domain-containing protein</fullName>
    </recommendedName>
</protein>
<evidence type="ECO:0000259" key="1">
    <source>
        <dbReference type="PROSITE" id="PS50181"/>
    </source>
</evidence>
<dbReference type="PANTHER" id="PTHR31482">
    <property type="entry name" value="ESTS AU081301(E20138)"/>
    <property type="match status" value="1"/>
</dbReference>
<sequence length="494" mass="57101">MDNPTQLSDGLWEKHTKQKWGKVLGDAACREWQWHVTTIMNKQSPLLQLNGEGLLGSFSGFWPLLSLVSYLENPEDLTSLLLSNCSMMALYISLQSGRFWFPAQVYMCAKLCAALLSYDYITNTFRARKIRIIAVVSIVVGRKPFHLSFAFLGLYGGTAKSSGTILVSLRLQEIIMSSEKNSASKLEMQEDCKVCSLLDLPGWTLDCILERLSPPDLCRMAQVCTSLRNRSRSDALWEKQVKHKWGRVLSDVAHQEWQWHTAKINTQSLLLQQIQNGSFGSFSGVWPFLIFHSFLENFVDLITLFKNCSRFALYICLESGRFWFPVQVYQIGSLSCYDAIVSYDSRTDTFSARSPTGGWRMIEDNIVWDRLRLSPVDTSPMVFYRSNCLNNLKPGDQIEIQIRRCREHPYEWWYAVVGHLESCEQGVNHCTCQYSDMLLVEFRFYQPHRRWKKAMLSRKMHEEEGPRHGLFGGIRKLEKEEIERWNTISLLLDS</sequence>
<accession>A0AAN9LIB0</accession>
<gene>
    <name evidence="2" type="ORF">VNO77_16991</name>
</gene>
<organism evidence="2 3">
    <name type="scientific">Canavalia gladiata</name>
    <name type="common">Sword bean</name>
    <name type="synonym">Dolichos gladiatus</name>
    <dbReference type="NCBI Taxonomy" id="3824"/>
    <lineage>
        <taxon>Eukaryota</taxon>
        <taxon>Viridiplantae</taxon>
        <taxon>Streptophyta</taxon>
        <taxon>Embryophyta</taxon>
        <taxon>Tracheophyta</taxon>
        <taxon>Spermatophyta</taxon>
        <taxon>Magnoliopsida</taxon>
        <taxon>eudicotyledons</taxon>
        <taxon>Gunneridae</taxon>
        <taxon>Pentapetalae</taxon>
        <taxon>rosids</taxon>
        <taxon>fabids</taxon>
        <taxon>Fabales</taxon>
        <taxon>Fabaceae</taxon>
        <taxon>Papilionoideae</taxon>
        <taxon>50 kb inversion clade</taxon>
        <taxon>NPAAA clade</taxon>
        <taxon>indigoferoid/millettioid clade</taxon>
        <taxon>Phaseoleae</taxon>
        <taxon>Canavalia</taxon>
    </lineage>
</organism>
<reference evidence="2 3" key="1">
    <citation type="submission" date="2024-01" db="EMBL/GenBank/DDBJ databases">
        <title>The genomes of 5 underutilized Papilionoideae crops provide insights into root nodulation and disease resistanc.</title>
        <authorList>
            <person name="Jiang F."/>
        </authorList>
    </citation>
    <scope>NUCLEOTIDE SEQUENCE [LARGE SCALE GENOMIC DNA]</scope>
    <source>
        <strain evidence="2">LVBAO_FW01</strain>
        <tissue evidence="2">Leaves</tissue>
    </source>
</reference>
<comment type="caution">
    <text evidence="2">The sequence shown here is derived from an EMBL/GenBank/DDBJ whole genome shotgun (WGS) entry which is preliminary data.</text>
</comment>
<evidence type="ECO:0000313" key="3">
    <source>
        <dbReference type="Proteomes" id="UP001367508"/>
    </source>
</evidence>
<dbReference type="AlphaFoldDB" id="A0AAN9LIB0"/>
<dbReference type="SMART" id="SM00256">
    <property type="entry name" value="FBOX"/>
    <property type="match status" value="1"/>
</dbReference>
<dbReference type="Gene3D" id="1.20.1280.50">
    <property type="match status" value="1"/>
</dbReference>